<dbReference type="KEGG" id="olu:OSTLU_31079"/>
<dbReference type="PANTHER" id="PTHR36343">
    <property type="entry name" value="EXPRESSED PROTEIN"/>
    <property type="match status" value="1"/>
</dbReference>
<name>A4RVS3_OSTLU</name>
<dbReference type="EMBL" id="CP000584">
    <property type="protein sequence ID" value="ABO95490.1"/>
    <property type="molecule type" value="Genomic_DNA"/>
</dbReference>
<protein>
    <submittedName>
        <fullName evidence="3">Uncharacterized protein</fullName>
    </submittedName>
</protein>
<feature type="compositionally biased region" description="Basic and acidic residues" evidence="1">
    <location>
        <begin position="34"/>
        <end position="45"/>
    </location>
</feature>
<accession>A4RVS3</accession>
<dbReference type="OMA" id="ATMQTTR"/>
<dbReference type="OrthoDB" id="7333885at2759"/>
<dbReference type="GO" id="GO:0009507">
    <property type="term" value="C:chloroplast"/>
    <property type="evidence" value="ECO:0007669"/>
    <property type="project" value="TreeGrafter"/>
</dbReference>
<dbReference type="RefSeq" id="XP_001417197.1">
    <property type="nucleotide sequence ID" value="XM_001417160.1"/>
</dbReference>
<sequence>MLTVTMKTATMQTTRAVVKRDTTRARGVARVTKRGRDGVRARATQDGKNGPKKLTRENEKEAWLSEMEREGANPLKDPMALIGIGGIMVPFIILAIASAAGFIGQ</sequence>
<dbReference type="STRING" id="436017.A4RVS3"/>
<reference evidence="3 4" key="1">
    <citation type="journal article" date="2007" name="Proc. Natl. Acad. Sci. U.S.A.">
        <title>The tiny eukaryote Ostreococcus provides genomic insights into the paradox of plankton speciation.</title>
        <authorList>
            <person name="Palenik B."/>
            <person name="Grimwood J."/>
            <person name="Aerts A."/>
            <person name="Rouze P."/>
            <person name="Salamov A."/>
            <person name="Putnam N."/>
            <person name="Dupont C."/>
            <person name="Jorgensen R."/>
            <person name="Derelle E."/>
            <person name="Rombauts S."/>
            <person name="Zhou K."/>
            <person name="Otillar R."/>
            <person name="Merchant S.S."/>
            <person name="Podell S."/>
            <person name="Gaasterland T."/>
            <person name="Napoli C."/>
            <person name="Gendler K."/>
            <person name="Manuell A."/>
            <person name="Tai V."/>
            <person name="Vallon O."/>
            <person name="Piganeau G."/>
            <person name="Jancek S."/>
            <person name="Heijde M."/>
            <person name="Jabbari K."/>
            <person name="Bowler C."/>
            <person name="Lohr M."/>
            <person name="Robbens S."/>
            <person name="Werner G."/>
            <person name="Dubchak I."/>
            <person name="Pazour G.J."/>
            <person name="Ren Q."/>
            <person name="Paulsen I."/>
            <person name="Delwiche C."/>
            <person name="Schmutz J."/>
            <person name="Rokhsar D."/>
            <person name="Van de Peer Y."/>
            <person name="Moreau H."/>
            <person name="Grigoriev I.V."/>
        </authorList>
    </citation>
    <scope>NUCLEOTIDE SEQUENCE [LARGE SCALE GENOMIC DNA]</scope>
    <source>
        <strain evidence="3 4">CCE9901</strain>
    </source>
</reference>
<proteinExistence type="predicted"/>
<dbReference type="Proteomes" id="UP000001568">
    <property type="component" value="Chromosome 4"/>
</dbReference>
<dbReference type="HOGENOM" id="CLU_169889_0_0_1"/>
<gene>
    <name evidence="3" type="ORF">OSTLU_31079</name>
</gene>
<keyword evidence="2" id="KW-1133">Transmembrane helix</keyword>
<dbReference type="AlphaFoldDB" id="A4RVS3"/>
<dbReference type="PANTHER" id="PTHR36343:SF1">
    <property type="entry name" value="EXPRESSED PROTEIN"/>
    <property type="match status" value="1"/>
</dbReference>
<dbReference type="GeneID" id="5001400"/>
<dbReference type="Gramene" id="ABO95490">
    <property type="protein sequence ID" value="ABO95490"/>
    <property type="gene ID" value="OSTLU_31079"/>
</dbReference>
<dbReference type="eggNOG" id="ENOG502S6YD">
    <property type="taxonomic scope" value="Eukaryota"/>
</dbReference>
<keyword evidence="2" id="KW-0812">Transmembrane</keyword>
<feature type="transmembrane region" description="Helical" evidence="2">
    <location>
        <begin position="79"/>
        <end position="103"/>
    </location>
</feature>
<feature type="region of interest" description="Disordered" evidence="1">
    <location>
        <begin position="15"/>
        <end position="60"/>
    </location>
</feature>
<evidence type="ECO:0000313" key="4">
    <source>
        <dbReference type="Proteomes" id="UP000001568"/>
    </source>
</evidence>
<evidence type="ECO:0000313" key="3">
    <source>
        <dbReference type="EMBL" id="ABO95490.1"/>
    </source>
</evidence>
<evidence type="ECO:0000256" key="1">
    <source>
        <dbReference type="SAM" id="MobiDB-lite"/>
    </source>
</evidence>
<evidence type="ECO:0000256" key="2">
    <source>
        <dbReference type="SAM" id="Phobius"/>
    </source>
</evidence>
<keyword evidence="4" id="KW-1185">Reference proteome</keyword>
<organism evidence="3 4">
    <name type="scientific">Ostreococcus lucimarinus (strain CCE9901)</name>
    <dbReference type="NCBI Taxonomy" id="436017"/>
    <lineage>
        <taxon>Eukaryota</taxon>
        <taxon>Viridiplantae</taxon>
        <taxon>Chlorophyta</taxon>
        <taxon>Mamiellophyceae</taxon>
        <taxon>Mamiellales</taxon>
        <taxon>Bathycoccaceae</taxon>
        <taxon>Ostreococcus</taxon>
    </lineage>
</organism>
<keyword evidence="2" id="KW-0472">Membrane</keyword>